<evidence type="ECO:0000313" key="2">
    <source>
        <dbReference type="Proteomes" id="UP001497680"/>
    </source>
</evidence>
<comment type="caution">
    <text evidence="1">The sequence shown here is derived from an EMBL/GenBank/DDBJ whole genome shotgun (WGS) entry which is preliminary data.</text>
</comment>
<dbReference type="EMBL" id="MU394436">
    <property type="protein sequence ID" value="KAI6080550.1"/>
    <property type="molecule type" value="Genomic_DNA"/>
</dbReference>
<dbReference type="Proteomes" id="UP001497680">
    <property type="component" value="Unassembled WGS sequence"/>
</dbReference>
<accession>A0ACC0CJH7</accession>
<gene>
    <name evidence="1" type="ORF">F4821DRAFT_55023</name>
</gene>
<organism evidence="1 2">
    <name type="scientific">Hypoxylon rubiginosum</name>
    <dbReference type="NCBI Taxonomy" id="110542"/>
    <lineage>
        <taxon>Eukaryota</taxon>
        <taxon>Fungi</taxon>
        <taxon>Dikarya</taxon>
        <taxon>Ascomycota</taxon>
        <taxon>Pezizomycotina</taxon>
        <taxon>Sordariomycetes</taxon>
        <taxon>Xylariomycetidae</taxon>
        <taxon>Xylariales</taxon>
        <taxon>Hypoxylaceae</taxon>
        <taxon>Hypoxylon</taxon>
    </lineage>
</organism>
<protein>
    <submittedName>
        <fullName evidence="1">Uncharacterized protein</fullName>
    </submittedName>
</protein>
<sequence length="179" mass="19898">MMRSCLEEIRAERLRETGAVTTVRGEAVWGLDLEAMRKRSTISAMHAGPASYRAGGIELSVYEPQAVKSYLLRSLAVRVETAGNCDAVEAEDETTHVPEPNVDGSQTLEGEEEQNLAQLTGAIRLLYSSWADHLSNAELDRKAWAWYISVRPDMQNGSLEKGTRGPIKLVDILNLRRKE</sequence>
<proteinExistence type="predicted"/>
<reference evidence="1 2" key="1">
    <citation type="journal article" date="2022" name="New Phytol.">
        <title>Ecological generalism drives hyperdiversity of secondary metabolite gene clusters in xylarialean endophytes.</title>
        <authorList>
            <person name="Franco M.E.E."/>
            <person name="Wisecaver J.H."/>
            <person name="Arnold A.E."/>
            <person name="Ju Y.M."/>
            <person name="Slot J.C."/>
            <person name="Ahrendt S."/>
            <person name="Moore L.P."/>
            <person name="Eastman K.E."/>
            <person name="Scott K."/>
            <person name="Konkel Z."/>
            <person name="Mondo S.J."/>
            <person name="Kuo A."/>
            <person name="Hayes R.D."/>
            <person name="Haridas S."/>
            <person name="Andreopoulos B."/>
            <person name="Riley R."/>
            <person name="LaButti K."/>
            <person name="Pangilinan J."/>
            <person name="Lipzen A."/>
            <person name="Amirebrahimi M."/>
            <person name="Yan J."/>
            <person name="Adam C."/>
            <person name="Keymanesh K."/>
            <person name="Ng V."/>
            <person name="Louie K."/>
            <person name="Northen T."/>
            <person name="Drula E."/>
            <person name="Henrissat B."/>
            <person name="Hsieh H.M."/>
            <person name="Youens-Clark K."/>
            <person name="Lutzoni F."/>
            <person name="Miadlikowska J."/>
            <person name="Eastwood D.C."/>
            <person name="Hamelin R.C."/>
            <person name="Grigoriev I.V."/>
            <person name="U'Ren J.M."/>
        </authorList>
    </citation>
    <scope>NUCLEOTIDE SEQUENCE [LARGE SCALE GENOMIC DNA]</scope>
    <source>
        <strain evidence="1 2">ER1909</strain>
    </source>
</reference>
<name>A0ACC0CJH7_9PEZI</name>
<evidence type="ECO:0000313" key="1">
    <source>
        <dbReference type="EMBL" id="KAI6080550.1"/>
    </source>
</evidence>
<keyword evidence="2" id="KW-1185">Reference proteome</keyword>